<dbReference type="EMBL" id="JAIWYP010000003">
    <property type="protein sequence ID" value="KAH3852139.1"/>
    <property type="molecule type" value="Genomic_DNA"/>
</dbReference>
<evidence type="ECO:0000313" key="1">
    <source>
        <dbReference type="EMBL" id="KAH3852139.1"/>
    </source>
</evidence>
<organism evidence="1 2">
    <name type="scientific">Dreissena polymorpha</name>
    <name type="common">Zebra mussel</name>
    <name type="synonym">Mytilus polymorpha</name>
    <dbReference type="NCBI Taxonomy" id="45954"/>
    <lineage>
        <taxon>Eukaryota</taxon>
        <taxon>Metazoa</taxon>
        <taxon>Spiralia</taxon>
        <taxon>Lophotrochozoa</taxon>
        <taxon>Mollusca</taxon>
        <taxon>Bivalvia</taxon>
        <taxon>Autobranchia</taxon>
        <taxon>Heteroconchia</taxon>
        <taxon>Euheterodonta</taxon>
        <taxon>Imparidentia</taxon>
        <taxon>Neoheterodontei</taxon>
        <taxon>Myida</taxon>
        <taxon>Dreissenoidea</taxon>
        <taxon>Dreissenidae</taxon>
        <taxon>Dreissena</taxon>
    </lineage>
</organism>
<evidence type="ECO:0000313" key="2">
    <source>
        <dbReference type="Proteomes" id="UP000828390"/>
    </source>
</evidence>
<reference evidence="1" key="2">
    <citation type="submission" date="2020-11" db="EMBL/GenBank/DDBJ databases">
        <authorList>
            <person name="McCartney M.A."/>
            <person name="Auch B."/>
            <person name="Kono T."/>
            <person name="Mallez S."/>
            <person name="Becker A."/>
            <person name="Gohl D.M."/>
            <person name="Silverstein K.A.T."/>
            <person name="Koren S."/>
            <person name="Bechman K.B."/>
            <person name="Herman A."/>
            <person name="Abrahante J.E."/>
            <person name="Garbe J."/>
        </authorList>
    </citation>
    <scope>NUCLEOTIDE SEQUENCE</scope>
    <source>
        <strain evidence="1">Duluth1</strain>
        <tissue evidence="1">Whole animal</tissue>
    </source>
</reference>
<accession>A0A9D4L6G1</accession>
<dbReference type="AlphaFoldDB" id="A0A9D4L6G1"/>
<proteinExistence type="predicted"/>
<sequence length="62" mass="6954">MNELNETVKIIKNENANPKVSQVVSQLTGKLDINIPTHSNEHCVVKKKISNLDCDYGRSFVV</sequence>
<dbReference type="Proteomes" id="UP000828390">
    <property type="component" value="Unassembled WGS sequence"/>
</dbReference>
<protein>
    <submittedName>
        <fullName evidence="1">Uncharacterized protein</fullName>
    </submittedName>
</protein>
<name>A0A9D4L6G1_DREPO</name>
<reference evidence="1" key="1">
    <citation type="journal article" date="2019" name="bioRxiv">
        <title>The Genome of the Zebra Mussel, Dreissena polymorpha: A Resource for Invasive Species Research.</title>
        <authorList>
            <person name="McCartney M.A."/>
            <person name="Auch B."/>
            <person name="Kono T."/>
            <person name="Mallez S."/>
            <person name="Zhang Y."/>
            <person name="Obille A."/>
            <person name="Becker A."/>
            <person name="Abrahante J.E."/>
            <person name="Garbe J."/>
            <person name="Badalamenti J.P."/>
            <person name="Herman A."/>
            <person name="Mangelson H."/>
            <person name="Liachko I."/>
            <person name="Sullivan S."/>
            <person name="Sone E.D."/>
            <person name="Koren S."/>
            <person name="Silverstein K.A.T."/>
            <person name="Beckman K.B."/>
            <person name="Gohl D.M."/>
        </authorList>
    </citation>
    <scope>NUCLEOTIDE SEQUENCE</scope>
    <source>
        <strain evidence="1">Duluth1</strain>
        <tissue evidence="1">Whole animal</tissue>
    </source>
</reference>
<gene>
    <name evidence="1" type="ORF">DPMN_094638</name>
</gene>
<keyword evidence="2" id="KW-1185">Reference proteome</keyword>
<comment type="caution">
    <text evidence="1">The sequence shown here is derived from an EMBL/GenBank/DDBJ whole genome shotgun (WGS) entry which is preliminary data.</text>
</comment>